<gene>
    <name evidence="1" type="ORF">LSAA_9552</name>
</gene>
<reference evidence="1" key="1">
    <citation type="submission" date="2021-02" db="EMBL/GenBank/DDBJ databases">
        <authorList>
            <person name="Bekaert M."/>
        </authorList>
    </citation>
    <scope>NUCLEOTIDE SEQUENCE</scope>
    <source>
        <strain evidence="1">IoA-00</strain>
    </source>
</reference>
<accession>A0A7R8D1D6</accession>
<proteinExistence type="predicted"/>
<dbReference type="AlphaFoldDB" id="A0A7R8D1D6"/>
<organism evidence="1 2">
    <name type="scientific">Lepeophtheirus salmonis</name>
    <name type="common">Salmon louse</name>
    <name type="synonym">Caligus salmonis</name>
    <dbReference type="NCBI Taxonomy" id="72036"/>
    <lineage>
        <taxon>Eukaryota</taxon>
        <taxon>Metazoa</taxon>
        <taxon>Ecdysozoa</taxon>
        <taxon>Arthropoda</taxon>
        <taxon>Crustacea</taxon>
        <taxon>Multicrustacea</taxon>
        <taxon>Hexanauplia</taxon>
        <taxon>Copepoda</taxon>
        <taxon>Siphonostomatoida</taxon>
        <taxon>Caligidae</taxon>
        <taxon>Lepeophtheirus</taxon>
    </lineage>
</organism>
<evidence type="ECO:0000313" key="2">
    <source>
        <dbReference type="Proteomes" id="UP000675881"/>
    </source>
</evidence>
<evidence type="ECO:0000313" key="1">
    <source>
        <dbReference type="EMBL" id="CAF2949570.1"/>
    </source>
</evidence>
<dbReference type="Proteomes" id="UP000675881">
    <property type="component" value="Chromosome 5"/>
</dbReference>
<name>A0A7R8D1D6_LEPSM</name>
<dbReference type="EMBL" id="HG994584">
    <property type="protein sequence ID" value="CAF2949570.1"/>
    <property type="molecule type" value="Genomic_DNA"/>
</dbReference>
<sequence>MHLINVAFETLGLLKLMLESAILIEDVIYRKHIFSIICPPILSSAVYYKREKKLNLQEILLILEDDPPDASTNDLDNPNFDETQSIQVKRENHISTDTTSVKIAKAKNDPRSTVLPLIQLNDIQCYELEMSLNEKIRTFSLL</sequence>
<keyword evidence="2" id="KW-1185">Reference proteome</keyword>
<protein>
    <submittedName>
        <fullName evidence="1">(salmon louse) hypothetical protein</fullName>
    </submittedName>
</protein>